<evidence type="ECO:0000256" key="20">
    <source>
        <dbReference type="ARBA" id="ARBA00074862"/>
    </source>
</evidence>
<dbReference type="GO" id="GO:0005525">
    <property type="term" value="F:GTP binding"/>
    <property type="evidence" value="ECO:0007669"/>
    <property type="project" value="UniProtKB-KW"/>
</dbReference>
<dbReference type="SMART" id="SM00028">
    <property type="entry name" value="TPR"/>
    <property type="match status" value="9"/>
</dbReference>
<dbReference type="PROSITE" id="PS50005">
    <property type="entry name" value="TPR"/>
    <property type="match status" value="3"/>
</dbReference>
<evidence type="ECO:0000256" key="4">
    <source>
        <dbReference type="ARBA" id="ARBA00022553"/>
    </source>
</evidence>
<feature type="compositionally biased region" description="Gly residues" evidence="24">
    <location>
        <begin position="570"/>
        <end position="581"/>
    </location>
</feature>
<evidence type="ECO:0000256" key="12">
    <source>
        <dbReference type="ARBA" id="ARBA00023134"/>
    </source>
</evidence>
<feature type="compositionally biased region" description="Basic and acidic residues" evidence="24">
    <location>
        <begin position="495"/>
        <end position="510"/>
    </location>
</feature>
<dbReference type="EMBL" id="JAEMGP010000009">
    <property type="protein sequence ID" value="KAG5205037.1"/>
    <property type="molecule type" value="Genomic_DNA"/>
</dbReference>
<evidence type="ECO:0000313" key="27">
    <source>
        <dbReference type="Proteomes" id="UP000664991"/>
    </source>
</evidence>
<dbReference type="GO" id="GO:0000428">
    <property type="term" value="C:DNA-directed RNA polymerase complex"/>
    <property type="evidence" value="ECO:0007669"/>
    <property type="project" value="UniProtKB-KW"/>
</dbReference>
<feature type="compositionally biased region" description="Pro residues" evidence="24">
    <location>
        <begin position="592"/>
        <end position="602"/>
    </location>
</feature>
<evidence type="ECO:0000256" key="21">
    <source>
        <dbReference type="ARBA" id="ARBA00078759"/>
    </source>
</evidence>
<dbReference type="InterPro" id="IPR029040">
    <property type="entry name" value="RPABC4/Spt4"/>
</dbReference>
<evidence type="ECO:0000259" key="25">
    <source>
        <dbReference type="Pfam" id="PF13877"/>
    </source>
</evidence>
<feature type="compositionally biased region" description="Low complexity" evidence="24">
    <location>
        <begin position="511"/>
        <end position="523"/>
    </location>
</feature>
<evidence type="ECO:0000256" key="24">
    <source>
        <dbReference type="SAM" id="MobiDB-lite"/>
    </source>
</evidence>
<dbReference type="GO" id="GO:0120293">
    <property type="term" value="C:dynein axonemal particle"/>
    <property type="evidence" value="ECO:0007669"/>
    <property type="project" value="UniProtKB-SubCell"/>
</dbReference>
<keyword evidence="11" id="KW-0862">Zinc</keyword>
<feature type="compositionally biased region" description="Basic and acidic residues" evidence="24">
    <location>
        <begin position="917"/>
        <end position="947"/>
    </location>
</feature>
<dbReference type="SMART" id="SM00659">
    <property type="entry name" value="RPOLCX"/>
    <property type="match status" value="1"/>
</dbReference>
<evidence type="ECO:0000256" key="14">
    <source>
        <dbReference type="ARBA" id="ARBA00023242"/>
    </source>
</evidence>
<evidence type="ECO:0000256" key="13">
    <source>
        <dbReference type="ARBA" id="ARBA00023163"/>
    </source>
</evidence>
<evidence type="ECO:0000256" key="6">
    <source>
        <dbReference type="ARBA" id="ARBA00022737"/>
    </source>
</evidence>
<dbReference type="GO" id="GO:0003899">
    <property type="term" value="F:DNA-directed RNA polymerase activity"/>
    <property type="evidence" value="ECO:0007669"/>
    <property type="project" value="InterPro"/>
</dbReference>
<keyword evidence="13" id="KW-0804">Transcription</keyword>
<dbReference type="Pfam" id="PF13877">
    <property type="entry name" value="RPAP3_C"/>
    <property type="match status" value="1"/>
</dbReference>
<dbReference type="GO" id="GO:0007338">
    <property type="term" value="P:single fertilization"/>
    <property type="evidence" value="ECO:0007669"/>
    <property type="project" value="UniProtKB-KW"/>
</dbReference>
<evidence type="ECO:0000256" key="3">
    <source>
        <dbReference type="ARBA" id="ARBA00022490"/>
    </source>
</evidence>
<feature type="region of interest" description="Disordered" evidence="24">
    <location>
        <begin position="917"/>
        <end position="951"/>
    </location>
</feature>
<dbReference type="GO" id="GO:0003677">
    <property type="term" value="F:DNA binding"/>
    <property type="evidence" value="ECO:0007669"/>
    <property type="project" value="InterPro"/>
</dbReference>
<evidence type="ECO:0000313" key="26">
    <source>
        <dbReference type="EMBL" id="KAG5205037.1"/>
    </source>
</evidence>
<evidence type="ECO:0000256" key="2">
    <source>
        <dbReference type="ARBA" id="ARBA00022478"/>
    </source>
</evidence>
<dbReference type="InterPro" id="IPR019734">
    <property type="entry name" value="TPR_rpt"/>
</dbReference>
<keyword evidence="15" id="KW-0278">Fertilization</keyword>
<keyword evidence="3" id="KW-0963">Cytoplasm</keyword>
<evidence type="ECO:0000256" key="5">
    <source>
        <dbReference type="ARBA" id="ARBA00022723"/>
    </source>
</evidence>
<keyword evidence="12" id="KW-0342">GTP-binding</keyword>
<accession>A0A836CZB8</accession>
<dbReference type="Pfam" id="PF13181">
    <property type="entry name" value="TPR_8"/>
    <property type="match status" value="1"/>
</dbReference>
<evidence type="ECO:0000256" key="16">
    <source>
        <dbReference type="ARBA" id="ARBA00024190"/>
    </source>
</evidence>
<dbReference type="FunFam" id="1.25.40.10:FF:000375">
    <property type="entry name" value="Sperm associated antigen 1"/>
    <property type="match status" value="1"/>
</dbReference>
<keyword evidence="9" id="KW-0378">Hydrolase</keyword>
<protein>
    <recommendedName>
        <fullName evidence="19">DNA-directed RNA polymerases I, II, and III subunit RPABC4</fullName>
    </recommendedName>
    <alternativeName>
        <fullName evidence="22">DNA-directed RNA polymerase II subunit K</fullName>
    </alternativeName>
    <alternativeName>
        <fullName evidence="21">Infertility-related sperm protein Spag-1</fullName>
    </alternativeName>
    <alternativeName>
        <fullName evidence="20">Sperm-associated antigen 1</fullName>
    </alternativeName>
</protein>
<keyword evidence="6" id="KW-0677">Repeat</keyword>
<dbReference type="FunFam" id="1.25.40.10:FF:000221">
    <property type="entry name" value="Mitochondrial import receptor subunit TOM34"/>
    <property type="match status" value="1"/>
</dbReference>
<dbReference type="InterPro" id="IPR025986">
    <property type="entry name" value="RPAP3-like_C"/>
</dbReference>
<keyword evidence="10 23" id="KW-0802">TPR repeat</keyword>
<proteinExistence type="inferred from homology"/>
<dbReference type="GO" id="GO:0005654">
    <property type="term" value="C:nucleoplasm"/>
    <property type="evidence" value="ECO:0007669"/>
    <property type="project" value="UniProtKB-ARBA"/>
</dbReference>
<dbReference type="GO" id="GO:0016787">
    <property type="term" value="F:hydrolase activity"/>
    <property type="evidence" value="ECO:0007669"/>
    <property type="project" value="UniProtKB-KW"/>
</dbReference>
<keyword evidence="2" id="KW-0240">DNA-directed RNA polymerase</keyword>
<feature type="region of interest" description="Disordered" evidence="24">
    <location>
        <begin position="459"/>
        <end position="609"/>
    </location>
</feature>
<dbReference type="PANTHER" id="PTHR45984:SF3">
    <property type="entry name" value="SPERM-ASSOCIATED ANTIGEN 1"/>
    <property type="match status" value="1"/>
</dbReference>
<gene>
    <name evidence="26" type="ORF">JEQ12_019482</name>
</gene>
<evidence type="ECO:0000256" key="7">
    <source>
        <dbReference type="ARBA" id="ARBA00022741"/>
    </source>
</evidence>
<evidence type="ECO:0000256" key="23">
    <source>
        <dbReference type="PROSITE-ProRule" id="PRU00339"/>
    </source>
</evidence>
<evidence type="ECO:0000256" key="19">
    <source>
        <dbReference type="ARBA" id="ARBA00070322"/>
    </source>
</evidence>
<feature type="compositionally biased region" description="Basic and acidic residues" evidence="24">
    <location>
        <begin position="534"/>
        <end position="545"/>
    </location>
</feature>
<name>A0A836CZB8_SHEEP</name>
<dbReference type="GO" id="GO:0005829">
    <property type="term" value="C:cytosol"/>
    <property type="evidence" value="ECO:0007669"/>
    <property type="project" value="TreeGrafter"/>
</dbReference>
<feature type="compositionally biased region" description="Low complexity" evidence="24">
    <location>
        <begin position="582"/>
        <end position="591"/>
    </location>
</feature>
<comment type="similarity">
    <text evidence="17">Belongs to the archaeal Rpo12/eukaryotic RPC10 RNA polymerase subunit family.</text>
</comment>
<evidence type="ECO:0000256" key="22">
    <source>
        <dbReference type="ARBA" id="ARBA00081585"/>
    </source>
</evidence>
<dbReference type="InterPro" id="IPR006591">
    <property type="entry name" value="RNAP_P/RPABC4"/>
</dbReference>
<comment type="subcellular location">
    <subcellularLocation>
        <location evidence="16">Dynein axonemal particle</location>
    </subcellularLocation>
    <subcellularLocation>
        <location evidence="1">Nucleus</location>
        <location evidence="1">Nucleolus</location>
    </subcellularLocation>
</comment>
<keyword evidence="7" id="KW-0547">Nucleotide-binding</keyword>
<feature type="repeat" description="TPR" evidence="23">
    <location>
        <begin position="417"/>
        <end position="450"/>
    </location>
</feature>
<dbReference type="FunFam" id="2.20.28.30:FF:000001">
    <property type="entry name" value="DNA-directed RNA polymerases I, II, and III subunit RPABC4"/>
    <property type="match status" value="1"/>
</dbReference>
<dbReference type="Pfam" id="PF13432">
    <property type="entry name" value="TPR_16"/>
    <property type="match status" value="1"/>
</dbReference>
<dbReference type="Gene3D" id="2.20.28.30">
    <property type="entry name" value="RNA polymerase ii, chain L"/>
    <property type="match status" value="1"/>
</dbReference>
<comment type="function">
    <text evidence="18">DNA-dependent RNA polymerase catalyzes the transcription of DNA into RNA using the four ribonucleoside triphosphates as substrates. Common component of RNA polymerases I, II and III which synthesize ribosomal RNA precursors, mRNA precursors and many functional non-coding RNAs, and a small RNAs, such as 5S rRNA and tRNAs, respectively.</text>
</comment>
<dbReference type="Pfam" id="PF00515">
    <property type="entry name" value="TPR_1"/>
    <property type="match status" value="2"/>
</dbReference>
<keyword evidence="14" id="KW-0539">Nucleus</keyword>
<evidence type="ECO:0000256" key="9">
    <source>
        <dbReference type="ARBA" id="ARBA00022801"/>
    </source>
</evidence>
<keyword evidence="5" id="KW-0479">Metal-binding</keyword>
<evidence type="ECO:0000256" key="10">
    <source>
        <dbReference type="ARBA" id="ARBA00022803"/>
    </source>
</evidence>
<dbReference type="PANTHER" id="PTHR45984">
    <property type="entry name" value="RNA (RNA) POLYMERASE II ASSOCIATED PROTEIN HOMOLOG"/>
    <property type="match status" value="1"/>
</dbReference>
<feature type="repeat" description="TPR" evidence="23">
    <location>
        <begin position="817"/>
        <end position="850"/>
    </location>
</feature>
<dbReference type="Pfam" id="PF03604">
    <property type="entry name" value="Zn_ribbon_RPAB4"/>
    <property type="match status" value="1"/>
</dbReference>
<dbReference type="GO" id="GO:0006351">
    <property type="term" value="P:DNA-templated transcription"/>
    <property type="evidence" value="ECO:0007669"/>
    <property type="project" value="InterPro"/>
</dbReference>
<keyword evidence="8" id="KW-0863">Zinc-finger</keyword>
<feature type="repeat" description="TPR" evidence="23">
    <location>
        <begin position="350"/>
        <end position="383"/>
    </location>
</feature>
<evidence type="ECO:0000256" key="18">
    <source>
        <dbReference type="ARBA" id="ARBA00054640"/>
    </source>
</evidence>
<comment type="caution">
    <text evidence="26">The sequence shown here is derived from an EMBL/GenBank/DDBJ whole genome shotgun (WGS) entry which is preliminary data.</text>
</comment>
<dbReference type="GO" id="GO:0005730">
    <property type="term" value="C:nucleolus"/>
    <property type="evidence" value="ECO:0007669"/>
    <property type="project" value="UniProtKB-SubCell"/>
</dbReference>
<dbReference type="AlphaFoldDB" id="A0A836CZB8"/>
<feature type="domain" description="RNA-polymerase II-associated protein 3-like C-terminal" evidence="25">
    <location>
        <begin position="963"/>
        <end position="1055"/>
    </location>
</feature>
<dbReference type="Gene3D" id="1.25.40.10">
    <property type="entry name" value="Tetratricopeptide repeat domain"/>
    <property type="match status" value="3"/>
</dbReference>
<dbReference type="Proteomes" id="UP000664991">
    <property type="component" value="Unassembled WGS sequence"/>
</dbReference>
<dbReference type="SUPFAM" id="SSF63393">
    <property type="entry name" value="RNA polymerase subunits"/>
    <property type="match status" value="1"/>
</dbReference>
<dbReference type="InterPro" id="IPR051982">
    <property type="entry name" value="CiliaryAsmbly_MitoImport"/>
</dbReference>
<dbReference type="GO" id="GO:0008270">
    <property type="term" value="F:zinc ion binding"/>
    <property type="evidence" value="ECO:0007669"/>
    <property type="project" value="UniProtKB-KW"/>
</dbReference>
<evidence type="ECO:0000256" key="15">
    <source>
        <dbReference type="ARBA" id="ARBA00023279"/>
    </source>
</evidence>
<dbReference type="InterPro" id="IPR011990">
    <property type="entry name" value="TPR-like_helical_dom_sf"/>
</dbReference>
<sequence>MRFTRFCSIQVPQPRPERKGRRLRNGRKLRHVRSKRRKLAAGQRRVGICFERPKGFSVLRTTMDTQKDVQPPKQQPMIYICGECHTENEIKSRDPIRCRECGYRIMYKKRTKRCILLTVLLRNRCYGLEDAVSFRSPAAAMATKDYPSLWGFGTTKTFKIPVEHLDFKYIEKCSDVKHLEKILCVLRSGEEGYYPELTEFCEKHLSGLAPGSRALRKDKPAATASSFTAEEWEKIDGDIKSWVSEIKKEDDKIHFHETETFPAVEDNLPPVRGSNSHLHVAKEKNSKSRPAKKKIPRDYAEWDKFDVEKECAKLDEDKERTVINNKSHLSKIETRLDTAGLTEKEKDFLATREKEKGNEAFKSGDYEEAVKYYTRSLSVLPTIAAYNNRAQAEIKLQNWNSAFQDCEKVLELEPGNLKALLRRATTYKHQNKFQEAIEDLNKVLAVEPDNELAKKTLSEVERDLKNSEPASKTQTKGKRMIIQEVENSEDEDEKDSGIKHEDGNGDKKAAEPAGAGSAAEPRAMGNIQKKLTRRREGGKRPERGAPRRGRAPGAGADKRDRPRARAPAGGANGQPGGGRGAGEPAAGASPGPDAPPPVPSAPMGPAALKSQGNELFQNGQFSEAALKYSAAIAQLEPAGSGSAADLSILYSNRAACYLKDGNCSGCIQDCNRALELHPFSIKPLLRRAMAYETVEQYQKAYVDYKTVLQIDCGIQIANDSINRITKILIALDGPNWREKLPPIPAVPTSAQVRAWRPVVETPPDQVGDSCCHPQPGMPDEKLFKTLKEEGNQCVKDKNYKDALSKYSECLKINNKECAIYTNRALCYLKLGQFEEAKQDCDQALQMDHGNVKACYRRALAHKGLKNYQKSLNDLNKVLLLDPSIVEAKMELEEVTRILNIKDNTASFNKEKERRKIEIQEVSEGHQEEPEGTSKEVPMDSLASEKGDTSNGPQELYEKLLISKPNNAYEFGQVINAISTRKDQGACAHLLAITEPKDLPVLLSNKLEGDTFLLLLQSLKSHLIDKDPSLVYQHLLYLSKAERFKMMLTLISKGQKEQIKQLFDDLSDAPNKHFTLEDVQALKRHYDL</sequence>
<organism evidence="26 27">
    <name type="scientific">Ovis aries</name>
    <name type="common">Sheep</name>
    <dbReference type="NCBI Taxonomy" id="9940"/>
    <lineage>
        <taxon>Eukaryota</taxon>
        <taxon>Metazoa</taxon>
        <taxon>Chordata</taxon>
        <taxon>Craniata</taxon>
        <taxon>Vertebrata</taxon>
        <taxon>Euteleostomi</taxon>
        <taxon>Mammalia</taxon>
        <taxon>Eutheria</taxon>
        <taxon>Laurasiatheria</taxon>
        <taxon>Artiodactyla</taxon>
        <taxon>Ruminantia</taxon>
        <taxon>Pecora</taxon>
        <taxon>Bovidae</taxon>
        <taxon>Caprinae</taxon>
        <taxon>Ovis</taxon>
    </lineage>
</organism>
<reference evidence="26 27" key="1">
    <citation type="submission" date="2020-12" db="EMBL/GenBank/DDBJ databases">
        <title>De novo assembly of Tibetan sheep genome.</title>
        <authorList>
            <person name="Li X."/>
        </authorList>
    </citation>
    <scope>NUCLEOTIDE SEQUENCE [LARGE SCALE GENOMIC DNA]</scope>
    <source>
        <tissue evidence="26">Heart</tissue>
    </source>
</reference>
<evidence type="ECO:0000256" key="11">
    <source>
        <dbReference type="ARBA" id="ARBA00022833"/>
    </source>
</evidence>
<evidence type="ECO:0000256" key="8">
    <source>
        <dbReference type="ARBA" id="ARBA00022771"/>
    </source>
</evidence>
<dbReference type="SUPFAM" id="SSF48452">
    <property type="entry name" value="TPR-like"/>
    <property type="match status" value="3"/>
</dbReference>
<evidence type="ECO:0000256" key="1">
    <source>
        <dbReference type="ARBA" id="ARBA00004604"/>
    </source>
</evidence>
<keyword evidence="4" id="KW-0597">Phosphoprotein</keyword>
<evidence type="ECO:0000256" key="17">
    <source>
        <dbReference type="ARBA" id="ARBA00025770"/>
    </source>
</evidence>